<dbReference type="GO" id="GO:0016646">
    <property type="term" value="F:oxidoreductase activity, acting on the CH-NH group of donors, NAD or NADP as acceptor"/>
    <property type="evidence" value="ECO:0007669"/>
    <property type="project" value="UniProtKB-ARBA"/>
</dbReference>
<comment type="caution">
    <text evidence="5">The sequence shown here is derived from an EMBL/GenBank/DDBJ whole genome shotgun (WGS) entry which is preliminary data.</text>
</comment>
<dbReference type="SMART" id="SM00903">
    <property type="entry name" value="Flavin_Reduct"/>
    <property type="match status" value="1"/>
</dbReference>
<dbReference type="RefSeq" id="WP_167941456.1">
    <property type="nucleotide sequence ID" value="NZ_JAATJA010000002.1"/>
</dbReference>
<evidence type="ECO:0000313" key="5">
    <source>
        <dbReference type="EMBL" id="NJB68384.1"/>
    </source>
</evidence>
<name>A0A846QT82_9BACT</name>
<evidence type="ECO:0000256" key="2">
    <source>
        <dbReference type="ARBA" id="ARBA00022630"/>
    </source>
</evidence>
<comment type="cofactor">
    <cofactor evidence="1">
        <name>FMN</name>
        <dbReference type="ChEBI" id="CHEBI:58210"/>
    </cofactor>
</comment>
<dbReference type="SUPFAM" id="SSF50475">
    <property type="entry name" value="FMN-binding split barrel"/>
    <property type="match status" value="1"/>
</dbReference>
<dbReference type="Proteomes" id="UP000580856">
    <property type="component" value="Unassembled WGS sequence"/>
</dbReference>
<evidence type="ECO:0000313" key="6">
    <source>
        <dbReference type="Proteomes" id="UP000580856"/>
    </source>
</evidence>
<evidence type="ECO:0000259" key="4">
    <source>
        <dbReference type="SMART" id="SM00903"/>
    </source>
</evidence>
<evidence type="ECO:0000256" key="1">
    <source>
        <dbReference type="ARBA" id="ARBA00001917"/>
    </source>
</evidence>
<dbReference type="InterPro" id="IPR052174">
    <property type="entry name" value="Flavoredoxin"/>
</dbReference>
<dbReference type="GO" id="GO:0010181">
    <property type="term" value="F:FMN binding"/>
    <property type="evidence" value="ECO:0007669"/>
    <property type="project" value="InterPro"/>
</dbReference>
<keyword evidence="2" id="KW-0285">Flavoprotein</keyword>
<dbReference type="AlphaFoldDB" id="A0A846QT82"/>
<feature type="domain" description="Flavin reductase like" evidence="4">
    <location>
        <begin position="11"/>
        <end position="153"/>
    </location>
</feature>
<gene>
    <name evidence="5" type="ORF">GGQ74_002057</name>
</gene>
<comment type="similarity">
    <text evidence="3">Belongs to the flavoredoxin family.</text>
</comment>
<protein>
    <submittedName>
        <fullName evidence="5">Flavin reductase (DIM6/NTAB) family NADH-FMN oxidoreductase RutF</fullName>
    </submittedName>
</protein>
<organism evidence="5 6">
    <name type="scientific">Desulfobaculum xiamenense</name>
    <dbReference type="NCBI Taxonomy" id="995050"/>
    <lineage>
        <taxon>Bacteria</taxon>
        <taxon>Pseudomonadati</taxon>
        <taxon>Thermodesulfobacteriota</taxon>
        <taxon>Desulfovibrionia</taxon>
        <taxon>Desulfovibrionales</taxon>
        <taxon>Desulfovibrionaceae</taxon>
        <taxon>Desulfobaculum</taxon>
    </lineage>
</organism>
<keyword evidence="6" id="KW-1185">Reference proteome</keyword>
<evidence type="ECO:0000256" key="3">
    <source>
        <dbReference type="ARBA" id="ARBA00038054"/>
    </source>
</evidence>
<proteinExistence type="inferred from homology"/>
<dbReference type="PANTHER" id="PTHR43567:SF1">
    <property type="entry name" value="FLAVOREDOXIN"/>
    <property type="match status" value="1"/>
</dbReference>
<dbReference type="InterPro" id="IPR012349">
    <property type="entry name" value="Split_barrel_FMN-bd"/>
</dbReference>
<dbReference type="Gene3D" id="2.30.110.10">
    <property type="entry name" value="Electron Transport, Fmn-binding Protein, Chain A"/>
    <property type="match status" value="1"/>
</dbReference>
<reference evidence="5 6" key="1">
    <citation type="submission" date="2020-03" db="EMBL/GenBank/DDBJ databases">
        <title>Genomic Encyclopedia of Type Strains, Phase IV (KMG-IV): sequencing the most valuable type-strain genomes for metagenomic binning, comparative biology and taxonomic classification.</title>
        <authorList>
            <person name="Goeker M."/>
        </authorList>
    </citation>
    <scope>NUCLEOTIDE SEQUENCE [LARGE SCALE GENOMIC DNA]</scope>
    <source>
        <strain evidence="5 6">DSM 24233</strain>
    </source>
</reference>
<dbReference type="EMBL" id="JAATJA010000002">
    <property type="protein sequence ID" value="NJB68384.1"/>
    <property type="molecule type" value="Genomic_DNA"/>
</dbReference>
<sequence>MRESLGALNALYPSLTVLAGAVVNGRENFITIAHVGILNHGKTPYISVSIAKEHHTTKGIHAHRAFSVNIPGENLVAETDYCGLVSGKTSDKAALFDIFYGETDFAPMIRQCPVCMECRLHSVIDLNSHDVFVGEVVRTHANPDVLTNGKVDITKLRPLLFDMASKKYWSIGQPVADCWSIGKTIKDRT</sequence>
<dbReference type="InterPro" id="IPR002563">
    <property type="entry name" value="Flavin_Rdtase-like_dom"/>
</dbReference>
<dbReference type="Pfam" id="PF01613">
    <property type="entry name" value="Flavin_Reduct"/>
    <property type="match status" value="1"/>
</dbReference>
<accession>A0A846QT82</accession>
<dbReference type="PANTHER" id="PTHR43567">
    <property type="entry name" value="FLAVOREDOXIN-RELATED-RELATED"/>
    <property type="match status" value="1"/>
</dbReference>